<dbReference type="RefSeq" id="WP_343787853.1">
    <property type="nucleotide sequence ID" value="NZ_BAAAFH010000011.1"/>
</dbReference>
<keyword evidence="5" id="KW-0574">Periplasm</keyword>
<dbReference type="EMBL" id="BAAAFH010000011">
    <property type="protein sequence ID" value="GAA0875903.1"/>
    <property type="molecule type" value="Genomic_DNA"/>
</dbReference>
<gene>
    <name evidence="10" type="ORF">GCM10009118_23120</name>
</gene>
<evidence type="ECO:0000256" key="6">
    <source>
        <dbReference type="ARBA" id="ARBA00023002"/>
    </source>
</evidence>
<evidence type="ECO:0000256" key="5">
    <source>
        <dbReference type="ARBA" id="ARBA00022764"/>
    </source>
</evidence>
<evidence type="ECO:0000256" key="4">
    <source>
        <dbReference type="ARBA" id="ARBA00022729"/>
    </source>
</evidence>
<dbReference type="Pfam" id="PF03150">
    <property type="entry name" value="CCP_MauG"/>
    <property type="match status" value="1"/>
</dbReference>
<dbReference type="PANTHER" id="PTHR30600">
    <property type="entry name" value="CYTOCHROME C PEROXIDASE-RELATED"/>
    <property type="match status" value="1"/>
</dbReference>
<dbReference type="InterPro" id="IPR036909">
    <property type="entry name" value="Cyt_c-like_dom_sf"/>
</dbReference>
<name>A0ABP3Y5G8_9FLAO</name>
<dbReference type="SUPFAM" id="SSF46626">
    <property type="entry name" value="Cytochrome c"/>
    <property type="match status" value="2"/>
</dbReference>
<dbReference type="GO" id="GO:0004601">
    <property type="term" value="F:peroxidase activity"/>
    <property type="evidence" value="ECO:0007669"/>
    <property type="project" value="UniProtKB-KW"/>
</dbReference>
<keyword evidence="4" id="KW-0732">Signal</keyword>
<keyword evidence="11" id="KW-1185">Reference proteome</keyword>
<reference evidence="11" key="1">
    <citation type="journal article" date="2019" name="Int. J. Syst. Evol. Microbiol.">
        <title>The Global Catalogue of Microorganisms (GCM) 10K type strain sequencing project: providing services to taxonomists for standard genome sequencing and annotation.</title>
        <authorList>
            <consortium name="The Broad Institute Genomics Platform"/>
            <consortium name="The Broad Institute Genome Sequencing Center for Infectious Disease"/>
            <person name="Wu L."/>
            <person name="Ma J."/>
        </authorList>
    </citation>
    <scope>NUCLEOTIDE SEQUENCE [LARGE SCALE GENOMIC DNA]</scope>
    <source>
        <strain evidence="11">JCM 16083</strain>
    </source>
</reference>
<feature type="domain" description="Cytochrome c" evidence="9">
    <location>
        <begin position="197"/>
        <end position="317"/>
    </location>
</feature>
<dbReference type="InterPro" id="IPR004852">
    <property type="entry name" value="Di-haem_cyt_c_peroxidsae"/>
</dbReference>
<comment type="subcellular location">
    <subcellularLocation>
        <location evidence="1">Periplasm</location>
    </subcellularLocation>
</comment>
<protein>
    <submittedName>
        <fullName evidence="10">Cytochrome c peroxidase</fullName>
    </submittedName>
</protein>
<dbReference type="InterPro" id="IPR051395">
    <property type="entry name" value="Cytochrome_c_Peroxidase/MauG"/>
</dbReference>
<evidence type="ECO:0000256" key="8">
    <source>
        <dbReference type="PROSITE-ProRule" id="PRU00433"/>
    </source>
</evidence>
<organism evidence="10 11">
    <name type="scientific">Wandonia haliotis</name>
    <dbReference type="NCBI Taxonomy" id="574963"/>
    <lineage>
        <taxon>Bacteria</taxon>
        <taxon>Pseudomonadati</taxon>
        <taxon>Bacteroidota</taxon>
        <taxon>Flavobacteriia</taxon>
        <taxon>Flavobacteriales</taxon>
        <taxon>Crocinitomicaceae</taxon>
        <taxon>Wandonia</taxon>
    </lineage>
</organism>
<evidence type="ECO:0000256" key="2">
    <source>
        <dbReference type="ARBA" id="ARBA00022617"/>
    </source>
</evidence>
<proteinExistence type="predicted"/>
<evidence type="ECO:0000256" key="3">
    <source>
        <dbReference type="ARBA" id="ARBA00022723"/>
    </source>
</evidence>
<dbReference type="InterPro" id="IPR009056">
    <property type="entry name" value="Cyt_c-like_dom"/>
</dbReference>
<dbReference type="PROSITE" id="PS51007">
    <property type="entry name" value="CYTC"/>
    <property type="match status" value="2"/>
</dbReference>
<dbReference type="PIRSF" id="PIRSF000294">
    <property type="entry name" value="Cytochrome-c_peroxidase"/>
    <property type="match status" value="1"/>
</dbReference>
<evidence type="ECO:0000256" key="7">
    <source>
        <dbReference type="ARBA" id="ARBA00023004"/>
    </source>
</evidence>
<comment type="caution">
    <text evidence="10">The sequence shown here is derived from an EMBL/GenBank/DDBJ whole genome shotgun (WGS) entry which is preliminary data.</text>
</comment>
<keyword evidence="6" id="KW-0560">Oxidoreductase</keyword>
<dbReference type="PANTHER" id="PTHR30600:SF10">
    <property type="entry name" value="BLL6722 PROTEIN"/>
    <property type="match status" value="1"/>
</dbReference>
<dbReference type="Gene3D" id="1.10.760.10">
    <property type="entry name" value="Cytochrome c-like domain"/>
    <property type="match status" value="2"/>
</dbReference>
<accession>A0ABP3Y5G8</accession>
<dbReference type="InterPro" id="IPR026259">
    <property type="entry name" value="MauG/Cytc_peroxidase"/>
</dbReference>
<evidence type="ECO:0000313" key="10">
    <source>
        <dbReference type="EMBL" id="GAA0875903.1"/>
    </source>
</evidence>
<evidence type="ECO:0000256" key="1">
    <source>
        <dbReference type="ARBA" id="ARBA00004418"/>
    </source>
</evidence>
<keyword evidence="10" id="KW-0575">Peroxidase</keyword>
<feature type="domain" description="Cytochrome c" evidence="9">
    <location>
        <begin position="46"/>
        <end position="145"/>
    </location>
</feature>
<sequence>MRKGESIVTSSATRFLLLQVGLVTLFSCSSPYPEPIHPEDNPFSIEKAELGEKLFFDPRLSIDNTVSCATCHVPERAFTDNLPLSNGVYGRKSLRNAPSLINVAYQPHFMFEGEIKTLEMQAVVPITDLNEMGYEKIGELVQKLHSIDEYNELAKQVFDREFDVWVLTRALAAYERTLIVWNSPFDDYYFLGKELDKQALKGYRIFDEQLHCTDCHPAPFFTSFEIKSNGSGNGRDGGRYRITADSTDFGKFKIPSLRNVTKTYPYMHDGSVQTIDEVLDYYAKGGSGNLNQSEEIKSFTLSDEEREALHAFFRSLETN</sequence>
<keyword evidence="2 8" id="KW-0349">Heme</keyword>
<dbReference type="PROSITE" id="PS51257">
    <property type="entry name" value="PROKAR_LIPOPROTEIN"/>
    <property type="match status" value="1"/>
</dbReference>
<keyword evidence="3 8" id="KW-0479">Metal-binding</keyword>
<evidence type="ECO:0000313" key="11">
    <source>
        <dbReference type="Proteomes" id="UP001501126"/>
    </source>
</evidence>
<keyword evidence="7 8" id="KW-0408">Iron</keyword>
<dbReference type="Proteomes" id="UP001501126">
    <property type="component" value="Unassembled WGS sequence"/>
</dbReference>
<evidence type="ECO:0000259" key="9">
    <source>
        <dbReference type="PROSITE" id="PS51007"/>
    </source>
</evidence>